<gene>
    <name evidence="1" type="ORF">A3Q24_01165</name>
</gene>
<comment type="caution">
    <text evidence="1">The sequence shown here is derived from an EMBL/GenBank/DDBJ whole genome shotgun (WGS) entry which is preliminary data.</text>
</comment>
<dbReference type="AlphaFoldDB" id="A0A267MBP0"/>
<reference evidence="1 2" key="1">
    <citation type="submission" date="2017-05" db="EMBL/GenBank/DDBJ databases">
        <title>Lactobacillus johnsonii from commercial turkeys.</title>
        <authorList>
            <person name="Johnson T.J."/>
            <person name="Youmans B."/>
        </authorList>
    </citation>
    <scope>NUCLEOTIDE SEQUENCE [LARGE SCALE GENOMIC DNA]</scope>
    <source>
        <strain evidence="1 2">UMNLJ114</strain>
    </source>
</reference>
<evidence type="ECO:0000313" key="2">
    <source>
        <dbReference type="Proteomes" id="UP000216008"/>
    </source>
</evidence>
<protein>
    <submittedName>
        <fullName evidence="1">Uncharacterized protein</fullName>
    </submittedName>
</protein>
<organism evidence="1 2">
    <name type="scientific">Lactobacillus johnsonii</name>
    <dbReference type="NCBI Taxonomy" id="33959"/>
    <lineage>
        <taxon>Bacteria</taxon>
        <taxon>Bacillati</taxon>
        <taxon>Bacillota</taxon>
        <taxon>Bacilli</taxon>
        <taxon>Lactobacillales</taxon>
        <taxon>Lactobacillaceae</taxon>
        <taxon>Lactobacillus</taxon>
    </lineage>
</organism>
<proteinExistence type="predicted"/>
<sequence length="145" mass="16929">MELTAKDVYFNLLEPTVKRIAREQDDDTYLATIALDNGIRLNDSIKTINTKLSKLDYQPIKNQQDQKLRMKGFLLENWLRVNGYDVTKSKVSLFINKTLAKRNVDFYFLSKYLNVNNTQQLEEFFKAELSNIKQIDLTTIISKNA</sequence>
<evidence type="ECO:0000313" key="1">
    <source>
        <dbReference type="EMBL" id="PAB56877.1"/>
    </source>
</evidence>
<name>A0A267MBP0_LACJH</name>
<dbReference type="EMBL" id="NIBD01000006">
    <property type="protein sequence ID" value="PAB56877.1"/>
    <property type="molecule type" value="Genomic_DNA"/>
</dbReference>
<accession>A0A267MBP0</accession>
<dbReference type="RefSeq" id="WP_095182510.1">
    <property type="nucleotide sequence ID" value="NZ_NIBD01000006.1"/>
</dbReference>
<dbReference type="Proteomes" id="UP000216008">
    <property type="component" value="Unassembled WGS sequence"/>
</dbReference>